<keyword evidence="1" id="KW-0732">Signal</keyword>
<evidence type="ECO:0000313" key="3">
    <source>
        <dbReference type="Proteomes" id="UP001168540"/>
    </source>
</evidence>
<gene>
    <name evidence="2" type="ORF">QU481_02285</name>
</gene>
<protein>
    <submittedName>
        <fullName evidence="2">Uncharacterized protein</fullName>
    </submittedName>
</protein>
<comment type="caution">
    <text evidence="2">The sequence shown here is derived from an EMBL/GenBank/DDBJ whole genome shotgun (WGS) entry which is preliminary data.</text>
</comment>
<feature type="signal peptide" evidence="1">
    <location>
        <begin position="1"/>
        <end position="24"/>
    </location>
</feature>
<feature type="chain" id="PRO_5046390970" evidence="1">
    <location>
        <begin position="25"/>
        <end position="237"/>
    </location>
</feature>
<proteinExistence type="predicted"/>
<evidence type="ECO:0000256" key="1">
    <source>
        <dbReference type="SAM" id="SignalP"/>
    </source>
</evidence>
<name>A0ABT7XIV5_9NEIS</name>
<dbReference type="EMBL" id="JAUEDK010000003">
    <property type="protein sequence ID" value="MDN0073722.1"/>
    <property type="molecule type" value="Genomic_DNA"/>
</dbReference>
<evidence type="ECO:0000313" key="2">
    <source>
        <dbReference type="EMBL" id="MDN0073722.1"/>
    </source>
</evidence>
<organism evidence="2 3">
    <name type="scientific">Crenobacter oryzisoli</name>
    <dbReference type="NCBI Taxonomy" id="3056844"/>
    <lineage>
        <taxon>Bacteria</taxon>
        <taxon>Pseudomonadati</taxon>
        <taxon>Pseudomonadota</taxon>
        <taxon>Betaproteobacteria</taxon>
        <taxon>Neisseriales</taxon>
        <taxon>Neisseriaceae</taxon>
        <taxon>Crenobacter</taxon>
    </lineage>
</organism>
<accession>A0ABT7XIV5</accession>
<keyword evidence="3" id="KW-1185">Reference proteome</keyword>
<dbReference type="RefSeq" id="WP_289828256.1">
    <property type="nucleotide sequence ID" value="NZ_JAUEDK010000003.1"/>
</dbReference>
<reference evidence="2" key="1">
    <citation type="submission" date="2023-06" db="EMBL/GenBank/DDBJ databases">
        <authorList>
            <person name="Zhang S."/>
        </authorList>
    </citation>
    <scope>NUCLEOTIDE SEQUENCE</scope>
    <source>
        <strain evidence="2">SG2303</strain>
    </source>
</reference>
<dbReference type="Proteomes" id="UP001168540">
    <property type="component" value="Unassembled WGS sequence"/>
</dbReference>
<sequence length="237" mass="25752">MKKIFYPALVAAVCGIVASNLSWAEKVSKSADLQKNKRTADYLYSRPLLEAMYQLGVMQDKRLGLQTSCNANFEVKPLGTVILSTIDYPKGLPHPSKGAWLSRYQFKRCGEMKVYNTLFTTNGAGKVPTAHIYYPGSSSAGPGLIKDALPSATSDALIRAGLKDCKDVNVFDMRVSERDHDVEEGGKTIKGVWNEVWTFQACGKMVDTAMTFIPGDKGGGTTFTVGQLKPSDAVAKP</sequence>